<dbReference type="EMBL" id="BMPI01000023">
    <property type="protein sequence ID" value="GGM40673.1"/>
    <property type="molecule type" value="Genomic_DNA"/>
</dbReference>
<protein>
    <recommendedName>
        <fullName evidence="4">Lipoprotein</fullName>
    </recommendedName>
</protein>
<evidence type="ECO:0008006" key="4">
    <source>
        <dbReference type="Google" id="ProtNLM"/>
    </source>
</evidence>
<keyword evidence="3" id="KW-1185">Reference proteome</keyword>
<proteinExistence type="predicted"/>
<evidence type="ECO:0000313" key="2">
    <source>
        <dbReference type="EMBL" id="GGM40673.1"/>
    </source>
</evidence>
<reference evidence="2" key="2">
    <citation type="submission" date="2020-09" db="EMBL/GenBank/DDBJ databases">
        <authorList>
            <person name="Sun Q."/>
            <person name="Ohkuma M."/>
        </authorList>
    </citation>
    <scope>NUCLEOTIDE SEQUENCE</scope>
    <source>
        <strain evidence="2">JCM 19831</strain>
    </source>
</reference>
<organism evidence="2 3">
    <name type="scientific">Dactylosporangium sucinum</name>
    <dbReference type="NCBI Taxonomy" id="1424081"/>
    <lineage>
        <taxon>Bacteria</taxon>
        <taxon>Bacillati</taxon>
        <taxon>Actinomycetota</taxon>
        <taxon>Actinomycetes</taxon>
        <taxon>Micromonosporales</taxon>
        <taxon>Micromonosporaceae</taxon>
        <taxon>Dactylosporangium</taxon>
    </lineage>
</organism>
<reference evidence="2" key="1">
    <citation type="journal article" date="2014" name="Int. J. Syst. Evol. Microbiol.">
        <title>Complete genome sequence of Corynebacterium casei LMG S-19264T (=DSM 44701T), isolated from a smear-ripened cheese.</title>
        <authorList>
            <consortium name="US DOE Joint Genome Institute (JGI-PGF)"/>
            <person name="Walter F."/>
            <person name="Albersmeier A."/>
            <person name="Kalinowski J."/>
            <person name="Ruckert C."/>
        </authorList>
    </citation>
    <scope>NUCLEOTIDE SEQUENCE</scope>
    <source>
        <strain evidence="2">JCM 19831</strain>
    </source>
</reference>
<dbReference type="RefSeq" id="WP_190252122.1">
    <property type="nucleotide sequence ID" value="NZ_BMPI01000023.1"/>
</dbReference>
<dbReference type="Proteomes" id="UP000642070">
    <property type="component" value="Unassembled WGS sequence"/>
</dbReference>
<sequence length="261" mass="26892">MKHITVLLTLVLAAGSVAACDAEFTAGSPAQARPVGAAASDVPPAEALRAAVQALDATSHNFELNAGTSTGSGRVDHAAKAATMEMRGQAEDLEISMAFTVIAPDVWVKADFGAELNELWGLKPGSWMRLDKTKLGASTTLPIDPSGTPDLGVTDLFKDGLADVRRTDATHFSGTVDITVTDSVLTPSDKVLEKAGDKAKQLPFTATVDDKGRLTSFVVDGASVDPDLAISLTFAGFGSVLPVSAPAGAVPAPDALYQMLS</sequence>
<dbReference type="AlphaFoldDB" id="A0A917TVX7"/>
<evidence type="ECO:0000313" key="3">
    <source>
        <dbReference type="Proteomes" id="UP000642070"/>
    </source>
</evidence>
<accession>A0A917TVX7</accession>
<comment type="caution">
    <text evidence="2">The sequence shown here is derived from an EMBL/GenBank/DDBJ whole genome shotgun (WGS) entry which is preliminary data.</text>
</comment>
<gene>
    <name evidence="2" type="ORF">GCM10007977_047600</name>
</gene>
<dbReference type="Gene3D" id="2.50.20.20">
    <property type="match status" value="1"/>
</dbReference>
<keyword evidence="1" id="KW-0732">Signal</keyword>
<feature type="chain" id="PRO_5037825027" description="Lipoprotein" evidence="1">
    <location>
        <begin position="20"/>
        <end position="261"/>
    </location>
</feature>
<evidence type="ECO:0000256" key="1">
    <source>
        <dbReference type="SAM" id="SignalP"/>
    </source>
</evidence>
<name>A0A917TVX7_9ACTN</name>
<feature type="signal peptide" evidence="1">
    <location>
        <begin position="1"/>
        <end position="19"/>
    </location>
</feature>
<dbReference type="PROSITE" id="PS51257">
    <property type="entry name" value="PROKAR_LIPOPROTEIN"/>
    <property type="match status" value="1"/>
</dbReference>